<evidence type="ECO:0000313" key="2">
    <source>
        <dbReference type="Proteomes" id="UP000321822"/>
    </source>
</evidence>
<keyword evidence="2" id="KW-1185">Reference proteome</keyword>
<dbReference type="EMBL" id="VOLT01000015">
    <property type="protein sequence ID" value="TWX64166.1"/>
    <property type="molecule type" value="Genomic_DNA"/>
</dbReference>
<protein>
    <submittedName>
        <fullName evidence="1">SGNH/GDSL hydrolase family protein</fullName>
    </submittedName>
</protein>
<dbReference type="InterPro" id="IPR001087">
    <property type="entry name" value="GDSL"/>
</dbReference>
<sequence length="187" mass="21618">MIGSSIFEFWQQPNWAPLNVCNHAVRGTQSQYWCDRDLSTLPKAKSYLLYCGSNDLIYGVAPKKTVENIKTVLTTLMRLQPTANIGYFSIMACPQKETAGQLEIIDDINQQIKTFIDRDKRLIRKTATSKTTDNQKQIVNLHYFNFNHYIANDEQWFVDDGLHLTEEAYQMLDEQLNAVLSRWATLC</sequence>
<keyword evidence="1" id="KW-0378">Hydrolase</keyword>
<dbReference type="Pfam" id="PF00657">
    <property type="entry name" value="Lipase_GDSL"/>
    <property type="match status" value="1"/>
</dbReference>
<dbReference type="GO" id="GO:0016788">
    <property type="term" value="F:hydrolase activity, acting on ester bonds"/>
    <property type="evidence" value="ECO:0007669"/>
    <property type="project" value="InterPro"/>
</dbReference>
<comment type="caution">
    <text evidence="1">The sequence shown here is derived from an EMBL/GenBank/DDBJ whole genome shotgun (WGS) entry which is preliminary data.</text>
</comment>
<dbReference type="AlphaFoldDB" id="A0A5C6Q5K4"/>
<gene>
    <name evidence="1" type="ORF">ESZ36_21010</name>
</gene>
<dbReference type="InterPro" id="IPR036514">
    <property type="entry name" value="SGNH_hydro_sf"/>
</dbReference>
<dbReference type="OrthoDB" id="6399535at2"/>
<dbReference type="SUPFAM" id="SSF52266">
    <property type="entry name" value="SGNH hydrolase"/>
    <property type="match status" value="1"/>
</dbReference>
<proteinExistence type="predicted"/>
<organism evidence="1 2">
    <name type="scientific">Colwellia demingiae</name>
    <dbReference type="NCBI Taxonomy" id="89401"/>
    <lineage>
        <taxon>Bacteria</taxon>
        <taxon>Pseudomonadati</taxon>
        <taxon>Pseudomonadota</taxon>
        <taxon>Gammaproteobacteria</taxon>
        <taxon>Alteromonadales</taxon>
        <taxon>Colwelliaceae</taxon>
        <taxon>Colwellia</taxon>
    </lineage>
</organism>
<evidence type="ECO:0000313" key="1">
    <source>
        <dbReference type="EMBL" id="TWX64166.1"/>
    </source>
</evidence>
<dbReference type="Proteomes" id="UP000321822">
    <property type="component" value="Unassembled WGS sequence"/>
</dbReference>
<name>A0A5C6Q5K4_9GAMM</name>
<accession>A0A5C6Q5K4</accession>
<reference evidence="1 2" key="1">
    <citation type="submission" date="2019-07" db="EMBL/GenBank/DDBJ databases">
        <title>Genomes of sea-ice associated Colwellia species.</title>
        <authorList>
            <person name="Bowman J.P."/>
        </authorList>
    </citation>
    <scope>NUCLEOTIDE SEQUENCE [LARGE SCALE GENOMIC DNA]</scope>
    <source>
        <strain evidence="1 2">ACAM 459</strain>
    </source>
</reference>
<dbReference type="Gene3D" id="3.40.50.1110">
    <property type="entry name" value="SGNH hydrolase"/>
    <property type="match status" value="1"/>
</dbReference>